<dbReference type="Gene3D" id="3.40.1350.10">
    <property type="match status" value="1"/>
</dbReference>
<dbReference type="InterPro" id="IPR003509">
    <property type="entry name" value="UPF0102_YraN-like"/>
</dbReference>
<dbReference type="Pfam" id="PF02021">
    <property type="entry name" value="UPF0102"/>
    <property type="match status" value="1"/>
</dbReference>
<dbReference type="PANTHER" id="PTHR34039">
    <property type="entry name" value="UPF0102 PROTEIN YRAN"/>
    <property type="match status" value="1"/>
</dbReference>
<dbReference type="PANTHER" id="PTHR34039:SF1">
    <property type="entry name" value="UPF0102 PROTEIN YRAN"/>
    <property type="match status" value="1"/>
</dbReference>
<keyword evidence="4" id="KW-1185">Reference proteome</keyword>
<sequence>MIGRGRRAEQLARQHLEANGLTFVAANVRFPFGELDLIMRSQHMWVFVEVKYRKNDQFGGALQAISSQQQRRLVNAANAYMQRHGIDAPARFDLVAIEHEQLDWIENIFG</sequence>
<proteinExistence type="inferred from homology"/>
<dbReference type="AlphaFoldDB" id="A0AA37TME1"/>
<gene>
    <name evidence="3" type="ORF">GCM10007894_01620</name>
</gene>
<comment type="caution">
    <text evidence="3">The sequence shown here is derived from an EMBL/GenBank/DDBJ whole genome shotgun (WGS) entry which is preliminary data.</text>
</comment>
<reference evidence="3 4" key="1">
    <citation type="journal article" date="2014" name="Int. J. Syst. Evol. Microbiol.">
        <title>Complete genome sequence of Corynebacterium casei LMG S-19264T (=DSM 44701T), isolated from a smear-ripened cheese.</title>
        <authorList>
            <consortium name="US DOE Joint Genome Institute (JGI-PGF)"/>
            <person name="Walter F."/>
            <person name="Albersmeier A."/>
            <person name="Kalinowski J."/>
            <person name="Ruckert C."/>
        </authorList>
    </citation>
    <scope>NUCLEOTIDE SEQUENCE [LARGE SCALE GENOMIC DNA]</scope>
    <source>
        <strain evidence="3 4">NBRC 112785</strain>
    </source>
</reference>
<dbReference type="GO" id="GO:0003676">
    <property type="term" value="F:nucleic acid binding"/>
    <property type="evidence" value="ECO:0007669"/>
    <property type="project" value="InterPro"/>
</dbReference>
<evidence type="ECO:0000256" key="2">
    <source>
        <dbReference type="HAMAP-Rule" id="MF_00048"/>
    </source>
</evidence>
<dbReference type="HAMAP" id="MF_00048">
    <property type="entry name" value="UPF0102"/>
    <property type="match status" value="1"/>
</dbReference>
<evidence type="ECO:0000313" key="3">
    <source>
        <dbReference type="EMBL" id="GLS82185.1"/>
    </source>
</evidence>
<evidence type="ECO:0000256" key="1">
    <source>
        <dbReference type="ARBA" id="ARBA00006738"/>
    </source>
</evidence>
<comment type="similarity">
    <text evidence="1 2">Belongs to the UPF0102 family.</text>
</comment>
<organism evidence="3 4">
    <name type="scientific">Paraferrimonas haliotis</name>
    <dbReference type="NCBI Taxonomy" id="2013866"/>
    <lineage>
        <taxon>Bacteria</taxon>
        <taxon>Pseudomonadati</taxon>
        <taxon>Pseudomonadota</taxon>
        <taxon>Gammaproteobacteria</taxon>
        <taxon>Alteromonadales</taxon>
        <taxon>Ferrimonadaceae</taxon>
        <taxon>Paraferrimonas</taxon>
    </lineage>
</organism>
<dbReference type="NCBIfam" id="TIGR00252">
    <property type="entry name" value="YraN family protein"/>
    <property type="match status" value="1"/>
</dbReference>
<dbReference type="CDD" id="cd20736">
    <property type="entry name" value="PoNe_Nuclease"/>
    <property type="match status" value="1"/>
</dbReference>
<dbReference type="InterPro" id="IPR011335">
    <property type="entry name" value="Restrct_endonuc-II-like"/>
</dbReference>
<dbReference type="InterPro" id="IPR011856">
    <property type="entry name" value="tRNA_endonuc-like_dom_sf"/>
</dbReference>
<dbReference type="EMBL" id="BSPO01000001">
    <property type="protein sequence ID" value="GLS82185.1"/>
    <property type="molecule type" value="Genomic_DNA"/>
</dbReference>
<dbReference type="SUPFAM" id="SSF52980">
    <property type="entry name" value="Restriction endonuclease-like"/>
    <property type="match status" value="1"/>
</dbReference>
<dbReference type="Proteomes" id="UP001157439">
    <property type="component" value="Unassembled WGS sequence"/>
</dbReference>
<protein>
    <recommendedName>
        <fullName evidence="2">UPF0102 protein GCM10007894_01620</fullName>
    </recommendedName>
</protein>
<accession>A0AA37TME1</accession>
<dbReference type="NCBIfam" id="NF009150">
    <property type="entry name" value="PRK12497.1-3"/>
    <property type="match status" value="1"/>
</dbReference>
<name>A0AA37TME1_9GAMM</name>
<evidence type="ECO:0000313" key="4">
    <source>
        <dbReference type="Proteomes" id="UP001157439"/>
    </source>
</evidence>